<dbReference type="SUPFAM" id="SSF53098">
    <property type="entry name" value="Ribonuclease H-like"/>
    <property type="match status" value="1"/>
</dbReference>
<dbReference type="SUPFAM" id="SSF55658">
    <property type="entry name" value="L9 N-domain-like"/>
    <property type="match status" value="1"/>
</dbReference>
<dbReference type="GO" id="GO:0004523">
    <property type="term" value="F:RNA-DNA hybrid ribonuclease activity"/>
    <property type="evidence" value="ECO:0007669"/>
    <property type="project" value="UniProtKB-EC"/>
</dbReference>
<evidence type="ECO:0000256" key="9">
    <source>
        <dbReference type="ARBA" id="ARBA00022801"/>
    </source>
</evidence>
<dbReference type="PANTHER" id="PTHR48475:SF1">
    <property type="entry name" value="RNASE H TYPE-1 DOMAIN-CONTAINING PROTEIN"/>
    <property type="match status" value="1"/>
</dbReference>
<dbReference type="EMBL" id="CP151503">
    <property type="protein sequence ID" value="WZN60779.1"/>
    <property type="molecule type" value="Genomic_DNA"/>
</dbReference>
<evidence type="ECO:0000313" key="13">
    <source>
        <dbReference type="EMBL" id="WZN60779.1"/>
    </source>
</evidence>
<keyword evidence="6" id="KW-0540">Nuclease</keyword>
<dbReference type="PROSITE" id="PS50879">
    <property type="entry name" value="RNASE_H_1"/>
    <property type="match status" value="1"/>
</dbReference>
<name>A0AAX4P3N7_9CHLO</name>
<dbReference type="InterPro" id="IPR037056">
    <property type="entry name" value="RNase_H1_N_sf"/>
</dbReference>
<evidence type="ECO:0000256" key="3">
    <source>
        <dbReference type="ARBA" id="ARBA00005300"/>
    </source>
</evidence>
<comment type="cofactor">
    <cofactor evidence="1">
        <name>Mg(2+)</name>
        <dbReference type="ChEBI" id="CHEBI:18420"/>
    </cofactor>
</comment>
<protein>
    <recommendedName>
        <fullName evidence="5">Ribonuclease H</fullName>
        <ecNumber evidence="4">3.1.26.4</ecNumber>
    </recommendedName>
</protein>
<feature type="domain" description="RNase H type-1" evidence="12">
    <location>
        <begin position="229"/>
        <end position="361"/>
    </location>
</feature>
<organism evidence="13 14">
    <name type="scientific">Chloropicon roscoffensis</name>
    <dbReference type="NCBI Taxonomy" id="1461544"/>
    <lineage>
        <taxon>Eukaryota</taxon>
        <taxon>Viridiplantae</taxon>
        <taxon>Chlorophyta</taxon>
        <taxon>Chloropicophyceae</taxon>
        <taxon>Chloropicales</taxon>
        <taxon>Chloropicaceae</taxon>
        <taxon>Chloropicon</taxon>
    </lineage>
</organism>
<dbReference type="EC" id="3.1.26.4" evidence="4"/>
<evidence type="ECO:0000256" key="1">
    <source>
        <dbReference type="ARBA" id="ARBA00001946"/>
    </source>
</evidence>
<dbReference type="CDD" id="cd09279">
    <property type="entry name" value="RNase_HI_like"/>
    <property type="match status" value="1"/>
</dbReference>
<evidence type="ECO:0000313" key="14">
    <source>
        <dbReference type="Proteomes" id="UP001472866"/>
    </source>
</evidence>
<dbReference type="Pfam" id="PF13456">
    <property type="entry name" value="RVT_3"/>
    <property type="match status" value="1"/>
</dbReference>
<comment type="similarity">
    <text evidence="3">Belongs to the RNase H family.</text>
</comment>
<evidence type="ECO:0000256" key="11">
    <source>
        <dbReference type="SAM" id="MobiDB-lite"/>
    </source>
</evidence>
<feature type="compositionally biased region" description="Basic and acidic residues" evidence="11">
    <location>
        <begin position="215"/>
        <end position="230"/>
    </location>
</feature>
<comment type="function">
    <text evidence="2">Endonuclease that specifically degrades the RNA of RNA-DNA hybrids.</text>
</comment>
<dbReference type="InterPro" id="IPR009027">
    <property type="entry name" value="Ribosomal_bL9/RNase_H1_N"/>
</dbReference>
<reference evidence="13 14" key="1">
    <citation type="submission" date="2024-03" db="EMBL/GenBank/DDBJ databases">
        <title>Complete genome sequence of the green alga Chloropicon roscoffensis RCC1871.</title>
        <authorList>
            <person name="Lemieux C."/>
            <person name="Pombert J.-F."/>
            <person name="Otis C."/>
            <person name="Turmel M."/>
        </authorList>
    </citation>
    <scope>NUCLEOTIDE SEQUENCE [LARGE SCALE GENOMIC DNA]</scope>
    <source>
        <strain evidence="13 14">RCC1871</strain>
    </source>
</reference>
<accession>A0AAX4P3N7</accession>
<gene>
    <name evidence="13" type="ORF">HKI87_03g23130</name>
</gene>
<evidence type="ECO:0000256" key="4">
    <source>
        <dbReference type="ARBA" id="ARBA00012180"/>
    </source>
</evidence>
<dbReference type="InterPro" id="IPR012337">
    <property type="entry name" value="RNaseH-like_sf"/>
</dbReference>
<evidence type="ECO:0000256" key="7">
    <source>
        <dbReference type="ARBA" id="ARBA00022723"/>
    </source>
</evidence>
<feature type="region of interest" description="Disordered" evidence="11">
    <location>
        <begin position="153"/>
        <end position="231"/>
    </location>
</feature>
<feature type="compositionally biased region" description="Low complexity" evidence="11">
    <location>
        <begin position="168"/>
        <end position="193"/>
    </location>
</feature>
<evidence type="ECO:0000256" key="10">
    <source>
        <dbReference type="ARBA" id="ARBA00022842"/>
    </source>
</evidence>
<evidence type="ECO:0000256" key="8">
    <source>
        <dbReference type="ARBA" id="ARBA00022759"/>
    </source>
</evidence>
<keyword evidence="7" id="KW-0479">Metal-binding</keyword>
<dbReference type="InterPro" id="IPR011320">
    <property type="entry name" value="RNase_H1_N"/>
</dbReference>
<dbReference type="GO" id="GO:0003676">
    <property type="term" value="F:nucleic acid binding"/>
    <property type="evidence" value="ECO:0007669"/>
    <property type="project" value="InterPro"/>
</dbReference>
<dbReference type="Pfam" id="PF01693">
    <property type="entry name" value="Cauli_VI"/>
    <property type="match status" value="1"/>
</dbReference>
<keyword evidence="10" id="KW-0460">Magnesium</keyword>
<dbReference type="InterPro" id="IPR002156">
    <property type="entry name" value="RNaseH_domain"/>
</dbReference>
<dbReference type="FunFam" id="3.40.970.10:FF:000002">
    <property type="entry name" value="Ribonuclease H"/>
    <property type="match status" value="1"/>
</dbReference>
<feature type="compositionally biased region" description="Basic residues" evidence="11">
    <location>
        <begin position="195"/>
        <end position="211"/>
    </location>
</feature>
<evidence type="ECO:0000256" key="2">
    <source>
        <dbReference type="ARBA" id="ARBA00004065"/>
    </source>
</evidence>
<proteinExistence type="inferred from homology"/>
<dbReference type="Gene3D" id="3.30.420.10">
    <property type="entry name" value="Ribonuclease H-like superfamily/Ribonuclease H"/>
    <property type="match status" value="1"/>
</dbReference>
<dbReference type="InterPro" id="IPR036397">
    <property type="entry name" value="RNaseH_sf"/>
</dbReference>
<evidence type="ECO:0000256" key="5">
    <source>
        <dbReference type="ARBA" id="ARBA00017721"/>
    </source>
</evidence>
<sequence>MGGLSAGTGLNYRALLSSLRSARISSSSSRALCTPWSAQTTCESPESKRKASCGSPCAPNFSSLRLARDAGWSAGARASTCLFSTSKVALTNTYVTREPGSESLVLEAGAMVKRKLYAVKKGRQPGLYTSWKEAEEQVKGYRNAVHRAFSSKKEAETYLQGDEEPAPEAEGAAGCSGSADGDPAPVVPDADPGQGKRKKPSPARAAKRRAVPAKGPRDLKTVRQSDERGGSYHVLQFDGGARGNPGIAGAGVVLFSPEGEVVGKKSLYLGDSVTNNQAEYQALIMGLRLGLELGYTKLEVEGDSELVINQVMGHYEVNNKQLKRLMGEVVKALEQMEDIVIRHIPREQNKIADELANLAMDTMASE</sequence>
<dbReference type="PANTHER" id="PTHR48475">
    <property type="entry name" value="RIBONUCLEASE H"/>
    <property type="match status" value="1"/>
</dbReference>
<dbReference type="FunFam" id="3.30.420.10:FF:000076">
    <property type="entry name" value="RBR-type E3 ubiquitin transferase"/>
    <property type="match status" value="1"/>
</dbReference>
<dbReference type="AlphaFoldDB" id="A0AAX4P3N7"/>
<keyword evidence="8" id="KW-0255">Endonuclease</keyword>
<keyword evidence="9" id="KW-0378">Hydrolase</keyword>
<keyword evidence="14" id="KW-1185">Reference proteome</keyword>
<dbReference type="Proteomes" id="UP001472866">
    <property type="component" value="Chromosome 03"/>
</dbReference>
<dbReference type="Gene3D" id="3.40.970.10">
    <property type="entry name" value="Ribonuclease H1, N-terminal domain"/>
    <property type="match status" value="1"/>
</dbReference>
<evidence type="ECO:0000259" key="12">
    <source>
        <dbReference type="PROSITE" id="PS50879"/>
    </source>
</evidence>
<evidence type="ECO:0000256" key="6">
    <source>
        <dbReference type="ARBA" id="ARBA00022722"/>
    </source>
</evidence>
<dbReference type="GO" id="GO:0046872">
    <property type="term" value="F:metal ion binding"/>
    <property type="evidence" value="ECO:0007669"/>
    <property type="project" value="UniProtKB-KW"/>
</dbReference>